<dbReference type="EMBL" id="MN740430">
    <property type="protein sequence ID" value="QHU06091.1"/>
    <property type="molecule type" value="Genomic_DNA"/>
</dbReference>
<dbReference type="AlphaFoldDB" id="A0A6C0JM55"/>
<dbReference type="SUPFAM" id="SSF55945">
    <property type="entry name" value="TATA-box binding protein-like"/>
    <property type="match status" value="1"/>
</dbReference>
<dbReference type="InterPro" id="IPR012295">
    <property type="entry name" value="TBP_dom_sf"/>
</dbReference>
<protein>
    <submittedName>
        <fullName evidence="1">Uncharacterized protein</fullName>
    </submittedName>
</protein>
<name>A0A6C0JM55_9ZZZZ</name>
<dbReference type="Gene3D" id="3.30.310.10">
    <property type="entry name" value="TATA-Binding Protein"/>
    <property type="match status" value="1"/>
</dbReference>
<accession>A0A6C0JM55</accession>
<reference evidence="1" key="1">
    <citation type="journal article" date="2020" name="Nature">
        <title>Giant virus diversity and host interactions through global metagenomics.</title>
        <authorList>
            <person name="Schulz F."/>
            <person name="Roux S."/>
            <person name="Paez-Espino D."/>
            <person name="Jungbluth S."/>
            <person name="Walsh D.A."/>
            <person name="Denef V.J."/>
            <person name="McMahon K.D."/>
            <person name="Konstantinidis K.T."/>
            <person name="Eloe-Fadrosh E.A."/>
            <person name="Kyrpides N.C."/>
            <person name="Woyke T."/>
        </authorList>
    </citation>
    <scope>NUCLEOTIDE SEQUENCE</scope>
    <source>
        <strain evidence="1">GVMAG-M-3300027747-57</strain>
    </source>
</reference>
<sequence>MVDDEWLQFISGNNVSCGFPSVSCNTSMKKDITTKSETKSITNTENSNVPICEELYISTKTKVLFLNQEIDIQNVFWKIPIIEYGKATNGAIKKQMKIVSKTPEEYEEYRSKLQNVPYYTENIIKQIDNSSGRRIKFKDERKITIGVSKKDIMNCRGKVKNAFYNCFAVIFRFNYDGLFREIHVKVFNTGKLEIPGILNPGLLVVVKKMLLETIQPFIDTTVEYLDIDSEENVLINSNFNCGYFIDRERLYTILNSDKYRIESAYEPCSYPGVKCKYYFNNEFGFDHELQTGQVLAEDRRMKMSELGDTNKYTEISFMIFRTGSCLIVGNCTEKILKFVFEFIKKVLTEEYYNINVANEDPVVKNKKTKLRKKTITMSKDYYNHCREPR</sequence>
<evidence type="ECO:0000313" key="1">
    <source>
        <dbReference type="EMBL" id="QHU06091.1"/>
    </source>
</evidence>
<proteinExistence type="predicted"/>
<organism evidence="1">
    <name type="scientific">viral metagenome</name>
    <dbReference type="NCBI Taxonomy" id="1070528"/>
    <lineage>
        <taxon>unclassified sequences</taxon>
        <taxon>metagenomes</taxon>
        <taxon>organismal metagenomes</taxon>
    </lineage>
</organism>